<organism evidence="4 5">
    <name type="scientific">Acidiferrimicrobium australe</name>
    <dbReference type="NCBI Taxonomy" id="2664430"/>
    <lineage>
        <taxon>Bacteria</taxon>
        <taxon>Bacillati</taxon>
        <taxon>Actinomycetota</taxon>
        <taxon>Acidimicrobiia</taxon>
        <taxon>Acidimicrobiales</taxon>
        <taxon>Acidimicrobiaceae</taxon>
        <taxon>Acidiferrimicrobium</taxon>
    </lineage>
</organism>
<proteinExistence type="inferred from homology"/>
<evidence type="ECO:0000256" key="2">
    <source>
        <dbReference type="ARBA" id="ARBA00010139"/>
    </source>
</evidence>
<reference evidence="4 5" key="1">
    <citation type="submission" date="2019-11" db="EMBL/GenBank/DDBJ databases">
        <title>Acidiferrimicrobium australis gen. nov., sp. nov., an acidophilic and obligately heterotrophic, member of the Actinobacteria that catalyses dissimilatory oxido- reduction of iron isolated from metal-rich acidic water in Chile.</title>
        <authorList>
            <person name="Gonzalez D."/>
            <person name="Huber K."/>
            <person name="Hedrich S."/>
            <person name="Rojas-Villalobos C."/>
            <person name="Quatrini R."/>
            <person name="Dinamarca M.A."/>
            <person name="Schwarz A."/>
            <person name="Canales C."/>
            <person name="Nancucheo I."/>
        </authorList>
    </citation>
    <scope>NUCLEOTIDE SEQUENCE [LARGE SCALE GENOMIC DNA]</scope>
    <source>
        <strain evidence="4 5">USS-CCA1</strain>
    </source>
</reference>
<comment type="similarity">
    <text evidence="2">Belongs to the FAD-binding monooxygenase family.</text>
</comment>
<comment type="caution">
    <text evidence="4">The sequence shown here is derived from an EMBL/GenBank/DDBJ whole genome shotgun (WGS) entry which is preliminary data.</text>
</comment>
<dbReference type="PANTHER" id="PTHR43872:SF1">
    <property type="entry name" value="MONOOXYGENASE, PUTATIVE (AFU_ORTHOLOGUE AFUA_8G02570)-RELATED"/>
    <property type="match status" value="1"/>
</dbReference>
<evidence type="ECO:0000313" key="4">
    <source>
        <dbReference type="EMBL" id="MST35223.1"/>
    </source>
</evidence>
<evidence type="ECO:0000256" key="3">
    <source>
        <dbReference type="ARBA" id="ARBA00023033"/>
    </source>
</evidence>
<dbReference type="PANTHER" id="PTHR43872">
    <property type="entry name" value="MONOOXYGENASE, PUTATIVE (AFU_ORTHOLOGUE AFUA_8G02570)-RELATED"/>
    <property type="match status" value="1"/>
</dbReference>
<dbReference type="InterPro" id="IPR036188">
    <property type="entry name" value="FAD/NAD-bd_sf"/>
</dbReference>
<comment type="cofactor">
    <cofactor evidence="1">
        <name>FAD</name>
        <dbReference type="ChEBI" id="CHEBI:57692"/>
    </cofactor>
</comment>
<dbReference type="Gene3D" id="3.50.50.60">
    <property type="entry name" value="FAD/NAD(P)-binding domain"/>
    <property type="match status" value="1"/>
</dbReference>
<evidence type="ECO:0000313" key="5">
    <source>
        <dbReference type="Proteomes" id="UP000437736"/>
    </source>
</evidence>
<dbReference type="InterPro" id="IPR051820">
    <property type="entry name" value="FAD-binding_MO"/>
</dbReference>
<gene>
    <name evidence="4" type="ORF">GHK86_21135</name>
</gene>
<keyword evidence="5" id="KW-1185">Reference proteome</keyword>
<name>A0ABW9QZV2_9ACTN</name>
<evidence type="ECO:0000256" key="1">
    <source>
        <dbReference type="ARBA" id="ARBA00001974"/>
    </source>
</evidence>
<dbReference type="Proteomes" id="UP000437736">
    <property type="component" value="Unassembled WGS sequence"/>
</dbReference>
<dbReference type="Pfam" id="PF13450">
    <property type="entry name" value="NAD_binding_8"/>
    <property type="match status" value="1"/>
</dbReference>
<sequence length="185" mass="20362">MGTEPTTQHPPAPDGAGPLVAEVDVLVVGAGLSGIGAACHLRREVPGRSVLVLEARDAIGGTWDLFRYPGVRSDSDINTLSYSFRRWRGDAVIADGATILDYIRTTAAEHGVDRLVRFGRRVLAACWSSADARWEVEVERAGGGRERYRSRFLYLNTGYFRYDRGHTPELPGLDRFAGPVVHPQR</sequence>
<protein>
    <submittedName>
        <fullName evidence="4">NAD(P)-binding protein</fullName>
    </submittedName>
</protein>
<dbReference type="EMBL" id="WJHE01001531">
    <property type="protein sequence ID" value="MST35223.1"/>
    <property type="molecule type" value="Genomic_DNA"/>
</dbReference>
<dbReference type="SUPFAM" id="SSF51905">
    <property type="entry name" value="FAD/NAD(P)-binding domain"/>
    <property type="match status" value="1"/>
</dbReference>
<keyword evidence="3" id="KW-0503">Monooxygenase</keyword>
<keyword evidence="3" id="KW-0560">Oxidoreductase</keyword>
<feature type="non-terminal residue" evidence="4">
    <location>
        <position position="185"/>
    </location>
</feature>
<accession>A0ABW9QZV2</accession>